<dbReference type="Proteomes" id="UP000612746">
    <property type="component" value="Unassembled WGS sequence"/>
</dbReference>
<dbReference type="InterPro" id="IPR019171">
    <property type="entry name" value="MIX23"/>
</dbReference>
<gene>
    <name evidence="2" type="ORF">INT44_008340</name>
</gene>
<comment type="caution">
    <text evidence="2">The sequence shown here is derived from an EMBL/GenBank/DDBJ whole genome shotgun (WGS) entry which is preliminary data.</text>
</comment>
<dbReference type="OrthoDB" id="5593818at2759"/>
<dbReference type="EMBL" id="JAEPRA010000008">
    <property type="protein sequence ID" value="KAG2181525.1"/>
    <property type="molecule type" value="Genomic_DNA"/>
</dbReference>
<sequence>MSNSGLNPSMCYNLSFFKEMMKEYRKVDDNIMLRMNTTDTHSEAGCAEFFKQLADAYQKREDSVNYCLKVMDEELERKNKKLEDDPYDYNLKDALYTEESKRRMVSNELMVEDIVRQRSLQVFRSKCRIFNVPQDIEDFLNKRR</sequence>
<dbReference type="Pfam" id="PF09774">
    <property type="entry name" value="MIX23"/>
    <property type="match status" value="1"/>
</dbReference>
<dbReference type="PANTHER" id="PTHR31905">
    <property type="entry name" value="COILED-COIL DOMAIN-CONTAINING PROTEIN 58"/>
    <property type="match status" value="1"/>
</dbReference>
<dbReference type="GO" id="GO:0005758">
    <property type="term" value="C:mitochondrial intermembrane space"/>
    <property type="evidence" value="ECO:0007669"/>
    <property type="project" value="InterPro"/>
</dbReference>
<keyword evidence="3" id="KW-1185">Reference proteome</keyword>
<protein>
    <recommendedName>
        <fullName evidence="4">Caffeine-induced death protein 2</fullName>
    </recommendedName>
</protein>
<name>A0A8H7PX56_9FUNG</name>
<comment type="similarity">
    <text evidence="1">Belongs to the MIX23 family.</text>
</comment>
<proteinExistence type="inferred from homology"/>
<evidence type="ECO:0000256" key="1">
    <source>
        <dbReference type="ARBA" id="ARBA00024204"/>
    </source>
</evidence>
<accession>A0A8H7PX56</accession>
<evidence type="ECO:0000313" key="2">
    <source>
        <dbReference type="EMBL" id="KAG2181525.1"/>
    </source>
</evidence>
<evidence type="ECO:0008006" key="4">
    <source>
        <dbReference type="Google" id="ProtNLM"/>
    </source>
</evidence>
<reference evidence="2" key="1">
    <citation type="submission" date="2020-12" db="EMBL/GenBank/DDBJ databases">
        <title>Metabolic potential, ecology and presence of endohyphal bacteria is reflected in genomic diversity of Mucoromycotina.</title>
        <authorList>
            <person name="Muszewska A."/>
            <person name="Okrasinska A."/>
            <person name="Steczkiewicz K."/>
            <person name="Drgas O."/>
            <person name="Orlowska M."/>
            <person name="Perlinska-Lenart U."/>
            <person name="Aleksandrzak-Piekarczyk T."/>
            <person name="Szatraj K."/>
            <person name="Zielenkiewicz U."/>
            <person name="Pilsyk S."/>
            <person name="Malc E."/>
            <person name="Mieczkowski P."/>
            <person name="Kruszewska J.S."/>
            <person name="Biernat P."/>
            <person name="Pawlowska J."/>
        </authorList>
    </citation>
    <scope>NUCLEOTIDE SEQUENCE</scope>
    <source>
        <strain evidence="2">WA0000051536</strain>
    </source>
</reference>
<dbReference type="PANTHER" id="PTHR31905:SF2">
    <property type="entry name" value="PROTEIN MIX23"/>
    <property type="match status" value="1"/>
</dbReference>
<dbReference type="AlphaFoldDB" id="A0A8H7PX56"/>
<organism evidence="2 3">
    <name type="scientific">Umbelopsis vinacea</name>
    <dbReference type="NCBI Taxonomy" id="44442"/>
    <lineage>
        <taxon>Eukaryota</taxon>
        <taxon>Fungi</taxon>
        <taxon>Fungi incertae sedis</taxon>
        <taxon>Mucoromycota</taxon>
        <taxon>Mucoromycotina</taxon>
        <taxon>Umbelopsidomycetes</taxon>
        <taxon>Umbelopsidales</taxon>
        <taxon>Umbelopsidaceae</taxon>
        <taxon>Umbelopsis</taxon>
    </lineage>
</organism>
<evidence type="ECO:0000313" key="3">
    <source>
        <dbReference type="Proteomes" id="UP000612746"/>
    </source>
</evidence>